<keyword evidence="3" id="KW-1185">Reference proteome</keyword>
<feature type="region of interest" description="Disordered" evidence="1">
    <location>
        <begin position="22"/>
        <end position="55"/>
    </location>
</feature>
<dbReference type="Pfam" id="PF19534">
    <property type="entry name" value="DUF6059"/>
    <property type="match status" value="1"/>
</dbReference>
<dbReference type="KEGG" id="arev:RVR_1547"/>
<dbReference type="InterPro" id="IPR045701">
    <property type="entry name" value="DUF6059"/>
</dbReference>
<proteinExistence type="predicted"/>
<sequence length="79" mass="8139">MAEAHDALACLAWCSGVTLLLTSHGSDPEDGDEVPARAGGPGHRGGPPPGHPERLVRDQPLSAAEAALWKQILPEDPAA</sequence>
<gene>
    <name evidence="2" type="ORF">RVR_1547</name>
</gene>
<reference evidence="2 3" key="3">
    <citation type="journal article" date="2011" name="Nat. Chem. Biol.">
        <title>Reveromycin A biosynthesis uses RevG and RevJ for stereospecific spiroacetal formation.</title>
        <authorList>
            <person name="Takahashi S."/>
            <person name="Toyoda A."/>
            <person name="Sekiyama Y."/>
            <person name="Takagi H."/>
            <person name="Nogawa T."/>
            <person name="Uramoto M."/>
            <person name="Suzuki R."/>
            <person name="Koshino H."/>
            <person name="Kumano T."/>
            <person name="Panthee S."/>
            <person name="Dairi T."/>
            <person name="Ishikawa J."/>
            <person name="Ikeda H."/>
            <person name="Sakaki Y."/>
            <person name="Osada H."/>
        </authorList>
    </citation>
    <scope>NUCLEOTIDE SEQUENCE [LARGE SCALE GENOMIC DNA]</scope>
    <source>
        <strain evidence="2 3">SN-593</strain>
    </source>
</reference>
<protein>
    <submittedName>
        <fullName evidence="2">Uncharacterized protein</fullName>
    </submittedName>
</protein>
<evidence type="ECO:0000256" key="1">
    <source>
        <dbReference type="SAM" id="MobiDB-lite"/>
    </source>
</evidence>
<reference evidence="2 3" key="4">
    <citation type="journal article" date="2020" name="Sci. Rep.">
        <title>beta-carboline chemical signals induce reveromycin production through a LuxR family regulator in Streptomyces sp. SN-593.</title>
        <authorList>
            <person name="Panthee S."/>
            <person name="Kito N."/>
            <person name="Hayashi T."/>
            <person name="Shimizu T."/>
            <person name="Ishikawa J."/>
            <person name="Hamamoto H."/>
            <person name="Osada H."/>
            <person name="Takahashi S."/>
        </authorList>
    </citation>
    <scope>NUCLEOTIDE SEQUENCE [LARGE SCALE GENOMIC DNA]</scope>
    <source>
        <strain evidence="2 3">SN-593</strain>
    </source>
</reference>
<organism evidence="2 3">
    <name type="scientific">Actinacidiphila reveromycinica</name>
    <dbReference type="NCBI Taxonomy" id="659352"/>
    <lineage>
        <taxon>Bacteria</taxon>
        <taxon>Bacillati</taxon>
        <taxon>Actinomycetota</taxon>
        <taxon>Actinomycetes</taxon>
        <taxon>Kitasatosporales</taxon>
        <taxon>Streptomycetaceae</taxon>
        <taxon>Actinacidiphila</taxon>
    </lineage>
</organism>
<dbReference type="AlphaFoldDB" id="A0A7U3UPG3"/>
<dbReference type="Proteomes" id="UP000595703">
    <property type="component" value="Chromosome"/>
</dbReference>
<evidence type="ECO:0000313" key="2">
    <source>
        <dbReference type="EMBL" id="BBA96308.1"/>
    </source>
</evidence>
<name>A0A7U3UPG3_9ACTN</name>
<dbReference type="RefSeq" id="WP_202232763.1">
    <property type="nucleotide sequence ID" value="NZ_AP018365.1"/>
</dbReference>
<dbReference type="EMBL" id="AP018365">
    <property type="protein sequence ID" value="BBA96308.1"/>
    <property type="molecule type" value="Genomic_DNA"/>
</dbReference>
<accession>A0A7U3UPG3</accession>
<evidence type="ECO:0000313" key="3">
    <source>
        <dbReference type="Proteomes" id="UP000595703"/>
    </source>
</evidence>
<reference evidence="2 3" key="1">
    <citation type="journal article" date="2010" name="J. Bacteriol.">
        <title>Biochemical characterization of a novel indole prenyltransferase from Streptomyces sp. SN-593.</title>
        <authorList>
            <person name="Takahashi S."/>
            <person name="Takagi H."/>
            <person name="Toyoda A."/>
            <person name="Uramoto M."/>
            <person name="Nogawa T."/>
            <person name="Ueki M."/>
            <person name="Sakaki Y."/>
            <person name="Osada H."/>
        </authorList>
    </citation>
    <scope>NUCLEOTIDE SEQUENCE [LARGE SCALE GENOMIC DNA]</scope>
    <source>
        <strain evidence="2 3">SN-593</strain>
    </source>
</reference>
<reference evidence="2 3" key="2">
    <citation type="journal article" date="2011" name="J. Antibiot.">
        <title>Furaquinocins I and J: novel polyketide isoprenoid hybrid compounds from Streptomyces reveromyceticus SN-593.</title>
        <authorList>
            <person name="Panthee S."/>
            <person name="Takahashi S."/>
            <person name="Takagi H."/>
            <person name="Nogawa T."/>
            <person name="Oowada E."/>
            <person name="Uramoto M."/>
            <person name="Osada H."/>
        </authorList>
    </citation>
    <scope>NUCLEOTIDE SEQUENCE [LARGE SCALE GENOMIC DNA]</scope>
    <source>
        <strain evidence="2 3">SN-593</strain>
    </source>
</reference>